<evidence type="ECO:0000313" key="4">
    <source>
        <dbReference type="EMBL" id="ERJ94515.1"/>
    </source>
</evidence>
<protein>
    <submittedName>
        <fullName evidence="4">Flagellar filament outer layer protein</fullName>
    </submittedName>
</protein>
<comment type="subcellular location">
    <subcellularLocation>
        <location evidence="1">Periplasmic flagellum</location>
    </subcellularLocation>
</comment>
<keyword evidence="4" id="KW-0969">Cilium</keyword>
<proteinExistence type="predicted"/>
<dbReference type="RefSeq" id="WP_021686021.1">
    <property type="nucleotide sequence ID" value="NZ_KI260552.1"/>
</dbReference>
<dbReference type="Pfam" id="PF04620">
    <property type="entry name" value="FlaA"/>
    <property type="match status" value="1"/>
</dbReference>
<organism evidence="4 5">
    <name type="scientific">Treponema lecithinolyticum ATCC 700332</name>
    <dbReference type="NCBI Taxonomy" id="1321815"/>
    <lineage>
        <taxon>Bacteria</taxon>
        <taxon>Pseudomonadati</taxon>
        <taxon>Spirochaetota</taxon>
        <taxon>Spirochaetia</taxon>
        <taxon>Spirochaetales</taxon>
        <taxon>Treponemataceae</taxon>
        <taxon>Treponema</taxon>
    </lineage>
</organism>
<keyword evidence="4" id="KW-0282">Flagellum</keyword>
<reference evidence="4 5" key="1">
    <citation type="submission" date="2013-08" db="EMBL/GenBank/DDBJ databases">
        <authorList>
            <person name="Weinstock G."/>
            <person name="Sodergren E."/>
            <person name="Wylie T."/>
            <person name="Fulton L."/>
            <person name="Fulton R."/>
            <person name="Fronick C."/>
            <person name="O'Laughlin M."/>
            <person name="Godfrey J."/>
            <person name="Miner T."/>
            <person name="Herter B."/>
            <person name="Appelbaum E."/>
            <person name="Cordes M."/>
            <person name="Lek S."/>
            <person name="Wollam A."/>
            <person name="Pepin K.H."/>
            <person name="Palsikar V.B."/>
            <person name="Mitreva M."/>
            <person name="Wilson R.K."/>
        </authorList>
    </citation>
    <scope>NUCLEOTIDE SEQUENCE [LARGE SCALE GENOMIC DNA]</scope>
    <source>
        <strain evidence="4 5">ATCC 700332</strain>
    </source>
</reference>
<evidence type="ECO:0000313" key="5">
    <source>
        <dbReference type="Proteomes" id="UP000016649"/>
    </source>
</evidence>
<dbReference type="EMBL" id="AWVH01000002">
    <property type="protein sequence ID" value="ERJ94515.1"/>
    <property type="molecule type" value="Genomic_DNA"/>
</dbReference>
<keyword evidence="4" id="KW-0966">Cell projection</keyword>
<name>A0ABN0P1R6_TRELE</name>
<accession>A0ABN0P1R6</accession>
<gene>
    <name evidence="4" type="ORF">HMPREF9193_00049</name>
</gene>
<dbReference type="Proteomes" id="UP000016649">
    <property type="component" value="Unassembled WGS sequence"/>
</dbReference>
<evidence type="ECO:0000256" key="2">
    <source>
        <dbReference type="ARBA" id="ARBA00022764"/>
    </source>
</evidence>
<sequence>MKRSFVLVAMAFLLIGSFAFGEKAVLIDFSNLEPDIVADENGNPTVHSRTVMDFSKVSSIPFDDTQKALMRTSLVLTDWEVHLNSSAQIVANMQRSIVKSAPVVGGPFAGKNIMGVRIVFPTAPVNANARIEPPFDIPAFEPMAQIDENGQVVEGSKQANAYRFRKNGDDTTGYGVLDNVGTIKAISLTTYGYNYPHAVYVLLKDNDNVERRYFMGTLNFDGWKNLIWNNPDYVTDIRNREIRVYPLYPRGLPYAKLSGIYVTRDAAHDGGDFIGYFKQIDVIYDKAVAQTERDIADEDLWGIVTEKEQYRQSIEMRMFGSQQVNRFIEKNNMAKEEGFSAAVTSSTEQQ</sequence>
<dbReference type="InterPro" id="IPR006714">
    <property type="entry name" value="FlaA"/>
</dbReference>
<keyword evidence="2" id="KW-0574">Periplasm</keyword>
<keyword evidence="5" id="KW-1185">Reference proteome</keyword>
<evidence type="ECO:0000256" key="3">
    <source>
        <dbReference type="ARBA" id="ARBA00023143"/>
    </source>
</evidence>
<evidence type="ECO:0000256" key="1">
    <source>
        <dbReference type="ARBA" id="ARBA00004631"/>
    </source>
</evidence>
<comment type="caution">
    <text evidence="4">The sequence shown here is derived from an EMBL/GenBank/DDBJ whole genome shotgun (WGS) entry which is preliminary data.</text>
</comment>
<keyword evidence="3" id="KW-0975">Bacterial flagellum</keyword>